<dbReference type="SUPFAM" id="SSF54909">
    <property type="entry name" value="Dimeric alpha+beta barrel"/>
    <property type="match status" value="1"/>
</dbReference>
<name>A0A9Q0BZP8_9POAL</name>
<accession>A0A9Q0BZP8</accession>
<dbReference type="InterPro" id="IPR002933">
    <property type="entry name" value="Peptidase_M20"/>
</dbReference>
<dbReference type="PANTHER" id="PTHR11014:SF63">
    <property type="entry name" value="METALLOPEPTIDASE, PUTATIVE (AFU_ORTHOLOGUE AFUA_6G09600)-RELATED"/>
    <property type="match status" value="1"/>
</dbReference>
<dbReference type="AlphaFoldDB" id="A0A9Q0BZP8"/>
<evidence type="ECO:0000313" key="3">
    <source>
        <dbReference type="EMBL" id="KAJ1684405.1"/>
    </source>
</evidence>
<dbReference type="GO" id="GO:0016787">
    <property type="term" value="F:hydrolase activity"/>
    <property type="evidence" value="ECO:0007669"/>
    <property type="project" value="InterPro"/>
</dbReference>
<dbReference type="Gene3D" id="3.30.70.360">
    <property type="match status" value="1"/>
</dbReference>
<feature type="domain" description="ABM" evidence="2">
    <location>
        <begin position="6"/>
        <end position="101"/>
    </location>
</feature>
<evidence type="ECO:0000256" key="1">
    <source>
        <dbReference type="ARBA" id="ARBA00003007"/>
    </source>
</evidence>
<dbReference type="Proteomes" id="UP001151287">
    <property type="component" value="Unassembled WGS sequence"/>
</dbReference>
<proteinExistence type="predicted"/>
<dbReference type="InterPro" id="IPR011650">
    <property type="entry name" value="Peptidase_M20_dimer"/>
</dbReference>
<evidence type="ECO:0000259" key="2">
    <source>
        <dbReference type="PROSITE" id="PS51725"/>
    </source>
</evidence>
<dbReference type="Gene3D" id="3.40.630.10">
    <property type="entry name" value="Zn peptidases"/>
    <property type="match status" value="1"/>
</dbReference>
<comment type="function">
    <text evidence="1">Hydrolyzes certain amino acid conjugates of the plant growth regulator indole-3-acetic acid (IAA).</text>
</comment>
<dbReference type="Pfam" id="PF01546">
    <property type="entry name" value="Peptidase_M20"/>
    <property type="match status" value="1"/>
</dbReference>
<dbReference type="EMBL" id="JAMQYH010000029">
    <property type="protein sequence ID" value="KAJ1684405.1"/>
    <property type="molecule type" value="Genomic_DNA"/>
</dbReference>
<dbReference type="OrthoDB" id="6119954at2759"/>
<sequence>MGGMTVVKINAITVQPDSGDELAQRFAARAGAVDDADGFEGFELLKPTDDRTQWLVVTRWRDEAAFEAWTSSPGVRCVPDPTLPADVRRAVDALAPELVELRRDLHAHPELAWSETRTTALLAERLAAAGVRTTAVEPTGLLAEVGPVDGPVVALRADLDALPVDDLTSDPWRSGVAGVAHACGHDVHTVGLLGAVLALSDVADRLPLRVRAVFQPAEEVMPGGSHRAIEQGALDDAVAIFTVHCDPGVDVGSIGLREGPITGAADALEVRLSGTGGHTSRPHLTQDLTFALAKVLTEVPAVLSRRFDPRAGVSVVWGAVSAGSAMNVIPASGRALGTVRTLDPVAWAEAEAVVREVVAAVVAPYGVRCEVGYVRGVPPVVNDAVATAVIHRAAADLLGEDAVRTTPQSTGGEDFAWYLEHVPGAMARLGTRAPGGPTYDLHQGDLRVDERAVATAAALLAGVALGAMGEPDITDR</sequence>
<dbReference type="PANTHER" id="PTHR11014">
    <property type="entry name" value="PEPTIDASE M20 FAMILY MEMBER"/>
    <property type="match status" value="1"/>
</dbReference>
<dbReference type="Pfam" id="PF03992">
    <property type="entry name" value="ABM"/>
    <property type="match status" value="1"/>
</dbReference>
<evidence type="ECO:0000313" key="4">
    <source>
        <dbReference type="Proteomes" id="UP001151287"/>
    </source>
</evidence>
<dbReference type="InterPro" id="IPR011008">
    <property type="entry name" value="Dimeric_a/b-barrel"/>
</dbReference>
<gene>
    <name evidence="3" type="ORF">LUZ63_020160</name>
</gene>
<dbReference type="PROSITE" id="PS51725">
    <property type="entry name" value="ABM"/>
    <property type="match status" value="1"/>
</dbReference>
<dbReference type="InterPro" id="IPR017439">
    <property type="entry name" value="Amidohydrolase"/>
</dbReference>
<comment type="caution">
    <text evidence="3">The sequence shown here is derived from an EMBL/GenBank/DDBJ whole genome shotgun (WGS) entry which is preliminary data.</text>
</comment>
<organism evidence="3 4">
    <name type="scientific">Rhynchospora breviuscula</name>
    <dbReference type="NCBI Taxonomy" id="2022672"/>
    <lineage>
        <taxon>Eukaryota</taxon>
        <taxon>Viridiplantae</taxon>
        <taxon>Streptophyta</taxon>
        <taxon>Embryophyta</taxon>
        <taxon>Tracheophyta</taxon>
        <taxon>Spermatophyta</taxon>
        <taxon>Magnoliopsida</taxon>
        <taxon>Liliopsida</taxon>
        <taxon>Poales</taxon>
        <taxon>Cyperaceae</taxon>
        <taxon>Cyperoideae</taxon>
        <taxon>Rhynchosporeae</taxon>
        <taxon>Rhynchospora</taxon>
    </lineage>
</organism>
<dbReference type="Pfam" id="PF07687">
    <property type="entry name" value="M20_dimer"/>
    <property type="match status" value="1"/>
</dbReference>
<protein>
    <recommendedName>
        <fullName evidence="2">ABM domain-containing protein</fullName>
    </recommendedName>
</protein>
<dbReference type="Gene3D" id="3.30.70.100">
    <property type="match status" value="1"/>
</dbReference>
<keyword evidence="4" id="KW-1185">Reference proteome</keyword>
<dbReference type="SUPFAM" id="SSF55031">
    <property type="entry name" value="Bacterial exopeptidase dimerisation domain"/>
    <property type="match status" value="1"/>
</dbReference>
<dbReference type="SUPFAM" id="SSF53187">
    <property type="entry name" value="Zn-dependent exopeptidases"/>
    <property type="match status" value="1"/>
</dbReference>
<dbReference type="InterPro" id="IPR007138">
    <property type="entry name" value="ABM_dom"/>
</dbReference>
<reference evidence="3" key="1">
    <citation type="journal article" date="2022" name="Cell">
        <title>Repeat-based holocentromeres influence genome architecture and karyotype evolution.</title>
        <authorList>
            <person name="Hofstatter P.G."/>
            <person name="Thangavel G."/>
            <person name="Lux T."/>
            <person name="Neumann P."/>
            <person name="Vondrak T."/>
            <person name="Novak P."/>
            <person name="Zhang M."/>
            <person name="Costa L."/>
            <person name="Castellani M."/>
            <person name="Scott A."/>
            <person name="Toegelov H."/>
            <person name="Fuchs J."/>
            <person name="Mata-Sucre Y."/>
            <person name="Dias Y."/>
            <person name="Vanzela A.L.L."/>
            <person name="Huettel B."/>
            <person name="Almeida C.C.S."/>
            <person name="Simkova H."/>
            <person name="Souza G."/>
            <person name="Pedrosa-Harand A."/>
            <person name="Macas J."/>
            <person name="Mayer K.F.X."/>
            <person name="Houben A."/>
            <person name="Marques A."/>
        </authorList>
    </citation>
    <scope>NUCLEOTIDE SEQUENCE</scope>
    <source>
        <strain evidence="3">RhyBre1mFocal</strain>
    </source>
</reference>
<dbReference type="InterPro" id="IPR036264">
    <property type="entry name" value="Bact_exopeptidase_dim_dom"/>
</dbReference>
<dbReference type="NCBIfam" id="TIGR01891">
    <property type="entry name" value="amidohydrolases"/>
    <property type="match status" value="1"/>
</dbReference>